<feature type="region of interest" description="Disordered" evidence="5">
    <location>
        <begin position="735"/>
        <end position="760"/>
    </location>
</feature>
<protein>
    <submittedName>
        <fullName evidence="7">Os02g0164000 protein</fullName>
    </submittedName>
</protein>
<evidence type="ECO:0000313" key="7">
    <source>
        <dbReference type="EMBL" id="BAH91546.1"/>
    </source>
</evidence>
<dbReference type="Proteomes" id="UP000000763">
    <property type="component" value="Chromosome 2"/>
</dbReference>
<proteinExistence type="inferred from homology"/>
<dbReference type="AlphaFoldDB" id="C7IZA9"/>
<sequence length="1108" mass="123893">MDGSTRWAGSENRLGRPISLWSMSQWTLCKRAKERVPHIARDTYPNPSIFTRSEKVKWESSRMLYGEVLQLKGSISRSSRERWVAAASIPSKKFPVGEETQAEAEAETPLSTIFSPPAENLLSAPVGTAQFQSTCTFKISDYGKLKIIRHELSLMRVSSSKTKMPLICKRKMPRRTIDISSEESEGNSINSESDTCTGSDEDYHIDEVLEALNISGFDNMLHELYSKKGIKKKGAHNETKLDKMLYALFKKDVIQKMKKELVSTSKNVRHKPKIHKGKAASKTDTSFIRFSAKYFAEVVSKLPEEKKITSEIVLGDKVIPVNKEAVHAILDLPIGGSEFGKNYEHGRQFILSKFGKTVMPSVNFFGDQLINNEDMTDDSIIISFLIVALATFLCPNSSTCPSIKYLDIFEDVDMLHSFDWSSFVYDWLMSYVKKFQKTNSFGGCLYIWAILYLDHRDFGSKNVPKDVPRIAVWKQDMVKIYSDLDEIDDENYGPRPLKDFSDTCYYKPVHVQNSESFRNKLDTAIGDNLPANLKDSISDLMDSHFSANHAAKNNSCEDVLISALQILIDASASHFVRAAYNNASAENRTNTPTENAIPKSCGKDYPSSDRNADIDIDANLDQGHGEHLTNDLADNNVIDAPNIVHSDGSLNCCCEGQAFCTPGTVCPPNSKSCGSESIKEPPALLTKIAMEFKSRLAEFNNRDNRGHIYDEDKLAFDIFHEYNIGENVCTPDTLKSHTHGKENEAPANPATFAGPDYMTPPLGTRTRLNNNTYRRHANLNPSQIGMKRTFQDLTNSPNDICNTTKQLTNSSHASIPCINNSGLSSSGGKVPLYGPRRIIHPAKHRSDPFVCPRRRFVVSDNAHRYYNAICSLSDSEYQDEDAVNIDNVRISFCNFGNSLKKGGDVNGFVISAFCQSLFHKNHPSKSKKNYFFPSIGDMLISHLNSKELAKIEKSFQGAAMLFFPICYLEHWFLFVVDIKDRMLVFLDSLHEKDDPYFDPIMDLMNHAVHYAIQLLHFSNQGNDGNPPRRNDRITIILLVAAARVARLAAAELAAASAEVEAEAAEDAARAAEAEVESLRSSINGSIAGDITADREFEELARGRARERG</sequence>
<comment type="similarity">
    <text evidence="1">Belongs to the peptidase C48 family.</text>
</comment>
<dbReference type="EMBL" id="AP008208">
    <property type="protein sequence ID" value="BAH91546.1"/>
    <property type="molecule type" value="Genomic_DNA"/>
</dbReference>
<dbReference type="SUPFAM" id="SSF54001">
    <property type="entry name" value="Cysteine proteinases"/>
    <property type="match status" value="1"/>
</dbReference>
<feature type="domain" description="Ubiquitin-like protease family profile" evidence="6">
    <location>
        <begin position="922"/>
        <end position="1005"/>
    </location>
</feature>
<dbReference type="PANTHER" id="PTHR34835:SF82">
    <property type="entry name" value="OS01G0826651 PROTEIN"/>
    <property type="match status" value="1"/>
</dbReference>
<dbReference type="Gene3D" id="3.40.395.10">
    <property type="entry name" value="Adenoviral Proteinase, Chain A"/>
    <property type="match status" value="1"/>
</dbReference>
<dbReference type="KEGG" id="dosa:Os02g0164000"/>
<keyword evidence="4" id="KW-0175">Coiled coil</keyword>
<evidence type="ECO:0000256" key="3">
    <source>
        <dbReference type="ARBA" id="ARBA00022801"/>
    </source>
</evidence>
<evidence type="ECO:0000256" key="1">
    <source>
        <dbReference type="ARBA" id="ARBA00005234"/>
    </source>
</evidence>
<dbReference type="GO" id="GO:0008234">
    <property type="term" value="F:cysteine-type peptidase activity"/>
    <property type="evidence" value="ECO:0007669"/>
    <property type="project" value="InterPro"/>
</dbReference>
<dbReference type="Pfam" id="PF02902">
    <property type="entry name" value="Peptidase_C48"/>
    <property type="match status" value="1"/>
</dbReference>
<evidence type="ECO:0000259" key="6">
    <source>
        <dbReference type="Pfam" id="PF02902"/>
    </source>
</evidence>
<dbReference type="PANTHER" id="PTHR34835">
    <property type="entry name" value="OS07G0283600 PROTEIN-RELATED"/>
    <property type="match status" value="1"/>
</dbReference>
<gene>
    <name evidence="7" type="ordered locus">Os02g0164000</name>
</gene>
<feature type="coiled-coil region" evidence="4">
    <location>
        <begin position="1047"/>
        <end position="1081"/>
    </location>
</feature>
<evidence type="ECO:0000256" key="5">
    <source>
        <dbReference type="SAM" id="MobiDB-lite"/>
    </source>
</evidence>
<organism evidence="7 8">
    <name type="scientific">Oryza sativa subsp. japonica</name>
    <name type="common">Rice</name>
    <dbReference type="NCBI Taxonomy" id="39947"/>
    <lineage>
        <taxon>Eukaryota</taxon>
        <taxon>Viridiplantae</taxon>
        <taxon>Streptophyta</taxon>
        <taxon>Embryophyta</taxon>
        <taxon>Tracheophyta</taxon>
        <taxon>Spermatophyta</taxon>
        <taxon>Magnoliopsida</taxon>
        <taxon>Liliopsida</taxon>
        <taxon>Poales</taxon>
        <taxon>Poaceae</taxon>
        <taxon>BOP clade</taxon>
        <taxon>Oryzoideae</taxon>
        <taxon>Oryzeae</taxon>
        <taxon>Oryzinae</taxon>
        <taxon>Oryza</taxon>
        <taxon>Oryza sativa</taxon>
    </lineage>
</organism>
<reference evidence="8" key="2">
    <citation type="journal article" date="2008" name="Nucleic Acids Res.">
        <title>The rice annotation project database (RAP-DB): 2008 update.</title>
        <authorList>
            <consortium name="The rice annotation project (RAP)"/>
        </authorList>
    </citation>
    <scope>GENOME REANNOTATION</scope>
    <source>
        <strain evidence="8">cv. Nipponbare</strain>
    </source>
</reference>
<dbReference type="InterPro" id="IPR038765">
    <property type="entry name" value="Papain-like_cys_pep_sf"/>
</dbReference>
<evidence type="ECO:0000256" key="4">
    <source>
        <dbReference type="SAM" id="Coils"/>
    </source>
</evidence>
<accession>C7IZA9</accession>
<reference evidence="7 8" key="1">
    <citation type="journal article" date="2005" name="Nature">
        <title>The map-based sequence of the rice genome.</title>
        <authorList>
            <consortium name="International rice genome sequencing project (IRGSP)"/>
            <person name="Matsumoto T."/>
            <person name="Wu J."/>
            <person name="Kanamori H."/>
            <person name="Katayose Y."/>
            <person name="Fujisawa M."/>
            <person name="Namiki N."/>
            <person name="Mizuno H."/>
            <person name="Yamamoto K."/>
            <person name="Antonio B.A."/>
            <person name="Baba T."/>
            <person name="Sakata K."/>
            <person name="Nagamura Y."/>
            <person name="Aoki H."/>
            <person name="Arikawa K."/>
            <person name="Arita K."/>
            <person name="Bito T."/>
            <person name="Chiden Y."/>
            <person name="Fujitsuka N."/>
            <person name="Fukunaka R."/>
            <person name="Hamada M."/>
            <person name="Harada C."/>
            <person name="Hayashi A."/>
            <person name="Hijishita S."/>
            <person name="Honda M."/>
            <person name="Hosokawa S."/>
            <person name="Ichikawa Y."/>
            <person name="Idonuma A."/>
            <person name="Iijima M."/>
            <person name="Ikeda M."/>
            <person name="Ikeno M."/>
            <person name="Ito K."/>
            <person name="Ito S."/>
            <person name="Ito T."/>
            <person name="Ito Y."/>
            <person name="Ito Y."/>
            <person name="Iwabuchi A."/>
            <person name="Kamiya K."/>
            <person name="Karasawa W."/>
            <person name="Kurita K."/>
            <person name="Katagiri S."/>
            <person name="Kikuta A."/>
            <person name="Kobayashi H."/>
            <person name="Kobayashi N."/>
            <person name="Machita K."/>
            <person name="Maehara T."/>
            <person name="Masukawa M."/>
            <person name="Mizubayashi T."/>
            <person name="Mukai Y."/>
            <person name="Nagasaki H."/>
            <person name="Nagata Y."/>
            <person name="Naito S."/>
            <person name="Nakashima M."/>
            <person name="Nakama Y."/>
            <person name="Nakamichi Y."/>
            <person name="Nakamura M."/>
            <person name="Meguro A."/>
            <person name="Negishi M."/>
            <person name="Ohta I."/>
            <person name="Ohta T."/>
            <person name="Okamoto M."/>
            <person name="Ono N."/>
            <person name="Saji S."/>
            <person name="Sakaguchi M."/>
            <person name="Sakai K."/>
            <person name="Shibata M."/>
            <person name="Shimokawa T."/>
            <person name="Song J."/>
            <person name="Takazaki Y."/>
            <person name="Terasawa K."/>
            <person name="Tsugane M."/>
            <person name="Tsuji K."/>
            <person name="Ueda S."/>
            <person name="Waki K."/>
            <person name="Yamagata H."/>
            <person name="Yamamoto M."/>
            <person name="Yamamoto S."/>
            <person name="Yamane H."/>
            <person name="Yoshiki S."/>
            <person name="Yoshihara R."/>
            <person name="Yukawa K."/>
            <person name="Zhong H."/>
            <person name="Yano M."/>
            <person name="Yuan Q."/>
            <person name="Ouyang S."/>
            <person name="Liu J."/>
            <person name="Jones K.M."/>
            <person name="Gansberger K."/>
            <person name="Moffat K."/>
            <person name="Hill J."/>
            <person name="Bera J."/>
            <person name="Fadrosh D."/>
            <person name="Jin S."/>
            <person name="Johri S."/>
            <person name="Kim M."/>
            <person name="Overton L."/>
            <person name="Reardon M."/>
            <person name="Tsitrin T."/>
            <person name="Vuong H."/>
            <person name="Weaver B."/>
            <person name="Ciecko A."/>
            <person name="Tallon L."/>
            <person name="Jackson J."/>
            <person name="Pai G."/>
            <person name="Aken S.V."/>
            <person name="Utterback T."/>
            <person name="Reidmuller S."/>
            <person name="Feldblyum T."/>
            <person name="Hsiao J."/>
            <person name="Zismann V."/>
            <person name="Iobst S."/>
            <person name="de Vazeille A.R."/>
            <person name="Buell C.R."/>
            <person name="Ying K."/>
            <person name="Li Y."/>
            <person name="Lu T."/>
            <person name="Huang Y."/>
            <person name="Zhao Q."/>
            <person name="Feng Q."/>
            <person name="Zhang L."/>
            <person name="Zhu J."/>
            <person name="Weng Q."/>
            <person name="Mu J."/>
            <person name="Lu Y."/>
            <person name="Fan D."/>
            <person name="Liu Y."/>
            <person name="Guan J."/>
            <person name="Zhang Y."/>
            <person name="Yu S."/>
            <person name="Liu X."/>
            <person name="Zhang Y."/>
            <person name="Hong G."/>
            <person name="Han B."/>
            <person name="Choisne N."/>
            <person name="Demange N."/>
            <person name="Orjeda G."/>
            <person name="Samain S."/>
            <person name="Cattolico L."/>
            <person name="Pelletier E."/>
            <person name="Couloux A."/>
            <person name="Segurens B."/>
            <person name="Wincker P."/>
            <person name="D'Hont A."/>
            <person name="Scarpelli C."/>
            <person name="Weissenbach J."/>
            <person name="Salanoubat M."/>
            <person name="Quetier F."/>
            <person name="Yu Y."/>
            <person name="Kim H.R."/>
            <person name="Rambo T."/>
            <person name="Currie J."/>
            <person name="Collura K."/>
            <person name="Luo M."/>
            <person name="Yang T."/>
            <person name="Ammiraju J.S.S."/>
            <person name="Engler F."/>
            <person name="Soderlund C."/>
            <person name="Wing R.A."/>
            <person name="Palmer L.E."/>
            <person name="de la Bastide M."/>
            <person name="Spiegel L."/>
            <person name="Nascimento L."/>
            <person name="Zutavern T."/>
            <person name="O'Shaughnessy A."/>
            <person name="Dike S."/>
            <person name="Dedhia N."/>
            <person name="Preston R."/>
            <person name="Balija V."/>
            <person name="McCombie W.R."/>
            <person name="Chow T."/>
            <person name="Chen H."/>
            <person name="Chung M."/>
            <person name="Chen C."/>
            <person name="Shaw J."/>
            <person name="Wu H."/>
            <person name="Hsiao K."/>
            <person name="Chao Y."/>
            <person name="Chu M."/>
            <person name="Cheng C."/>
            <person name="Hour A."/>
            <person name="Lee P."/>
            <person name="Lin S."/>
            <person name="Lin Y."/>
            <person name="Liou J."/>
            <person name="Liu S."/>
            <person name="Hsing Y."/>
            <person name="Raghuvanshi S."/>
            <person name="Mohanty A."/>
            <person name="Bharti A.K."/>
            <person name="Gaur A."/>
            <person name="Gupta V."/>
            <person name="Kumar D."/>
            <person name="Ravi V."/>
            <person name="Vij S."/>
            <person name="Kapur A."/>
            <person name="Khurana P."/>
            <person name="Khurana P."/>
            <person name="Khurana J.P."/>
            <person name="Tyagi A.K."/>
            <person name="Gaikwad K."/>
            <person name="Singh A."/>
            <person name="Dalal V."/>
            <person name="Srivastava S."/>
            <person name="Dixit A."/>
            <person name="Pal A.K."/>
            <person name="Ghazi I.A."/>
            <person name="Yadav M."/>
            <person name="Pandit A."/>
            <person name="Bhargava A."/>
            <person name="Sureshbabu K."/>
            <person name="Batra K."/>
            <person name="Sharma T.R."/>
            <person name="Mohapatra T."/>
            <person name="Singh N.K."/>
            <person name="Messing J."/>
            <person name="Nelson A.B."/>
            <person name="Fuks G."/>
            <person name="Kavchok S."/>
            <person name="Keizer G."/>
            <person name="Linton E."/>
            <person name="Llaca V."/>
            <person name="Song R."/>
            <person name="Tanyolac B."/>
            <person name="Young S."/>
            <person name="Ho-Il K."/>
            <person name="Hahn J.H."/>
            <person name="Sangsakoo G."/>
            <person name="Vanavichit A."/>
            <person name="de Mattos Luiz.A.T."/>
            <person name="Zimmer P.D."/>
            <person name="Malone G."/>
            <person name="Dellagostin O."/>
            <person name="de Oliveira A.C."/>
            <person name="Bevan M."/>
            <person name="Bancroft I."/>
            <person name="Minx P."/>
            <person name="Cordum H."/>
            <person name="Wilson R."/>
            <person name="Cheng Z."/>
            <person name="Jin W."/>
            <person name="Jiang J."/>
            <person name="Leong S.A."/>
            <person name="Iwama H."/>
            <person name="Gojobori T."/>
            <person name="Itoh T."/>
            <person name="Niimura Y."/>
            <person name="Fujii Y."/>
            <person name="Habara T."/>
            <person name="Sakai H."/>
            <person name="Sato Y."/>
            <person name="Wilson G."/>
            <person name="Kumar K."/>
            <person name="McCouch S."/>
            <person name="Juretic N."/>
            <person name="Hoen D."/>
            <person name="Wright S."/>
            <person name="Bruskiewich R."/>
            <person name="Bureau T."/>
            <person name="Miyao A."/>
            <person name="Hirochika H."/>
            <person name="Nishikawa T."/>
            <person name="Kadowaki K."/>
            <person name="Sugiura M."/>
            <person name="Burr B."/>
            <person name="Sasaki T."/>
        </authorList>
    </citation>
    <scope>NUCLEOTIDE SEQUENCE [LARGE SCALE GENOMIC DNA]</scope>
    <source>
        <strain evidence="8">cv. Nipponbare</strain>
    </source>
</reference>
<dbReference type="GO" id="GO:0006508">
    <property type="term" value="P:proteolysis"/>
    <property type="evidence" value="ECO:0007669"/>
    <property type="project" value="UniProtKB-KW"/>
</dbReference>
<name>C7IZA9_ORYSJ</name>
<dbReference type="InterPro" id="IPR003653">
    <property type="entry name" value="Peptidase_C48_C"/>
</dbReference>
<evidence type="ECO:0000313" key="8">
    <source>
        <dbReference type="Proteomes" id="UP000000763"/>
    </source>
</evidence>
<feature type="region of interest" description="Disordered" evidence="5">
    <location>
        <begin position="586"/>
        <end position="605"/>
    </location>
</feature>
<evidence type="ECO:0000256" key="2">
    <source>
        <dbReference type="ARBA" id="ARBA00022670"/>
    </source>
</evidence>
<keyword evidence="2" id="KW-0645">Protease</keyword>
<keyword evidence="3" id="KW-0378">Hydrolase</keyword>